<keyword evidence="12" id="KW-1185">Reference proteome</keyword>
<evidence type="ECO:0000256" key="7">
    <source>
        <dbReference type="ARBA" id="ARBA00049535"/>
    </source>
</evidence>
<evidence type="ECO:0000313" key="12">
    <source>
        <dbReference type="Proteomes" id="UP000001431"/>
    </source>
</evidence>
<protein>
    <recommendedName>
        <fullName evidence="1">ribose-phosphate diphosphokinase</fullName>
        <ecNumber evidence="1">2.7.6.1</ecNumber>
    </recommendedName>
</protein>
<dbReference type="AlphaFoldDB" id="A3MV85"/>
<keyword evidence="5" id="KW-0418">Kinase</keyword>
<name>A3MV85_PYRCJ</name>
<evidence type="ECO:0000256" key="2">
    <source>
        <dbReference type="ARBA" id="ARBA00022679"/>
    </source>
</evidence>
<evidence type="ECO:0000256" key="4">
    <source>
        <dbReference type="ARBA" id="ARBA00022741"/>
    </source>
</evidence>
<evidence type="ECO:0000256" key="5">
    <source>
        <dbReference type="ARBA" id="ARBA00022777"/>
    </source>
</evidence>
<dbReference type="EMBL" id="CP000561">
    <property type="protein sequence ID" value="ABO08552.1"/>
    <property type="molecule type" value="Genomic_DNA"/>
</dbReference>
<dbReference type="Gene3D" id="3.40.50.2020">
    <property type="match status" value="2"/>
</dbReference>
<keyword evidence="6" id="KW-0067">ATP-binding</keyword>
<dbReference type="eggNOG" id="arCOG00067">
    <property type="taxonomic scope" value="Archaea"/>
</dbReference>
<evidence type="ECO:0000256" key="1">
    <source>
        <dbReference type="ARBA" id="ARBA00013247"/>
    </source>
</evidence>
<keyword evidence="4" id="KW-0547">Nucleotide-binding</keyword>
<dbReference type="Pfam" id="PF00156">
    <property type="entry name" value="Pribosyltran"/>
    <property type="match status" value="1"/>
</dbReference>
<sequence>MDKINSRALYTPMHILTFQNALDIAEHFEGLGKVVQVEERTFPDGEVLVRVPEAGPVVVLVARLYPGVNDSVFKLFLALDALNDMGVGRVVVVAPYLPYARQDRRFRPGEPISAKALLKTLANLSVGALVAVDLHKPYIADYVPRVAVRNVYPAEEFAERLKGVDAVVSPDFGSLHRAEAVARILGVPYTYFEKYRDRETGAITLMPRRDLELRGARVAIVDDILSTGGTLVDACKAARTLGASEVYAAVTHCQLLKDAREKAKSCVDRLICTDSILNEFAEVKVGPLLRREVEKLL</sequence>
<dbReference type="InterPro" id="IPR029099">
    <property type="entry name" value="Pribosyltran_N"/>
</dbReference>
<dbReference type="PANTHER" id="PTHR10210:SF32">
    <property type="entry name" value="RIBOSE-PHOSPHATE PYROPHOSPHOKINASE 2"/>
    <property type="match status" value="1"/>
</dbReference>
<dbReference type="InterPro" id="IPR000836">
    <property type="entry name" value="PRTase_dom"/>
</dbReference>
<dbReference type="HOGENOM" id="CLU_033546_2_2_2"/>
<reference evidence="11" key="1">
    <citation type="submission" date="2007-02" db="EMBL/GenBank/DDBJ databases">
        <title>Complete sequence of Pyrobaculum calidifontis JCM 11548.</title>
        <authorList>
            <consortium name="US DOE Joint Genome Institute"/>
            <person name="Copeland A."/>
            <person name="Lucas S."/>
            <person name="Lapidus A."/>
            <person name="Barry K."/>
            <person name="Glavina del Rio T."/>
            <person name="Dalin E."/>
            <person name="Tice H."/>
            <person name="Pitluck S."/>
            <person name="Chain P."/>
            <person name="Malfatti S."/>
            <person name="Shin M."/>
            <person name="Vergez L."/>
            <person name="Schmutz J."/>
            <person name="Larimer F."/>
            <person name="Land M."/>
            <person name="Hauser L."/>
            <person name="Kyrpides N."/>
            <person name="Mikhailova N."/>
            <person name="Cozen A.E."/>
            <person name="Fitz-Gibbon S.T."/>
            <person name="House C.H."/>
            <person name="Saltikov C."/>
            <person name="Lowe T.M."/>
            <person name="Richardson P."/>
        </authorList>
    </citation>
    <scope>NUCLEOTIDE SEQUENCE [LARGE SCALE GENOMIC DNA]</scope>
    <source>
        <strain evidence="11">JCM 11548</strain>
    </source>
</reference>
<accession>A3MV85</accession>
<evidence type="ECO:0000259" key="9">
    <source>
        <dbReference type="Pfam" id="PF00156"/>
    </source>
</evidence>
<dbReference type="EC" id="2.7.6.1" evidence="1"/>
<comment type="similarity">
    <text evidence="8">Belongs to the ribose-phosphate pyrophosphokinase family.</text>
</comment>
<dbReference type="Proteomes" id="UP000001431">
    <property type="component" value="Chromosome"/>
</dbReference>
<organism evidence="11 12">
    <name type="scientific">Pyrobaculum calidifontis (strain DSM 21063 / JCM 11548 / VA1)</name>
    <dbReference type="NCBI Taxonomy" id="410359"/>
    <lineage>
        <taxon>Archaea</taxon>
        <taxon>Thermoproteota</taxon>
        <taxon>Thermoprotei</taxon>
        <taxon>Thermoproteales</taxon>
        <taxon>Thermoproteaceae</taxon>
        <taxon>Pyrobaculum</taxon>
    </lineage>
</organism>
<dbReference type="SMART" id="SM01400">
    <property type="entry name" value="Pribosyltran_N"/>
    <property type="match status" value="1"/>
</dbReference>
<dbReference type="GO" id="GO:0002189">
    <property type="term" value="C:ribose phosphate diphosphokinase complex"/>
    <property type="evidence" value="ECO:0007669"/>
    <property type="project" value="TreeGrafter"/>
</dbReference>
<dbReference type="GO" id="GO:0000287">
    <property type="term" value="F:magnesium ion binding"/>
    <property type="evidence" value="ECO:0007669"/>
    <property type="project" value="InterPro"/>
</dbReference>
<keyword evidence="2 11" id="KW-0808">Transferase</keyword>
<dbReference type="STRING" id="410359.Pcal_1127"/>
<dbReference type="SUPFAM" id="SSF53271">
    <property type="entry name" value="PRTase-like"/>
    <property type="match status" value="1"/>
</dbReference>
<dbReference type="GO" id="GO:0016301">
    <property type="term" value="F:kinase activity"/>
    <property type="evidence" value="ECO:0007669"/>
    <property type="project" value="UniProtKB-KW"/>
</dbReference>
<evidence type="ECO:0000313" key="11">
    <source>
        <dbReference type="EMBL" id="ABO08552.1"/>
    </source>
</evidence>
<dbReference type="PANTHER" id="PTHR10210">
    <property type="entry name" value="RIBOSE-PHOSPHATE DIPHOSPHOKINASE FAMILY MEMBER"/>
    <property type="match status" value="1"/>
</dbReference>
<dbReference type="GO" id="GO:0005524">
    <property type="term" value="F:ATP binding"/>
    <property type="evidence" value="ECO:0007669"/>
    <property type="project" value="UniProtKB-KW"/>
</dbReference>
<dbReference type="Pfam" id="PF13793">
    <property type="entry name" value="Pribosyltran_N"/>
    <property type="match status" value="1"/>
</dbReference>
<feature type="domain" description="Phosphoribosyltransferase" evidence="9">
    <location>
        <begin position="164"/>
        <end position="265"/>
    </location>
</feature>
<dbReference type="GO" id="GO:0006015">
    <property type="term" value="P:5-phosphoribose 1-diphosphate biosynthetic process"/>
    <property type="evidence" value="ECO:0007669"/>
    <property type="project" value="TreeGrafter"/>
</dbReference>
<feature type="domain" description="Ribose-phosphate pyrophosphokinase N-terminal" evidence="10">
    <location>
        <begin position="33"/>
        <end position="122"/>
    </location>
</feature>
<dbReference type="CDD" id="cd06223">
    <property type="entry name" value="PRTases_typeI"/>
    <property type="match status" value="1"/>
</dbReference>
<keyword evidence="3 8" id="KW-0545">Nucleotide biosynthesis</keyword>
<dbReference type="NCBIfam" id="TIGR01251">
    <property type="entry name" value="ribP_PPkin"/>
    <property type="match status" value="1"/>
</dbReference>
<gene>
    <name evidence="11" type="ordered locus">Pcal_1127</name>
</gene>
<dbReference type="InterPro" id="IPR005946">
    <property type="entry name" value="Rib-P_diPkinase"/>
</dbReference>
<evidence type="ECO:0000256" key="8">
    <source>
        <dbReference type="RuleBase" id="RU004324"/>
    </source>
</evidence>
<dbReference type="GO" id="GO:0005737">
    <property type="term" value="C:cytoplasm"/>
    <property type="evidence" value="ECO:0007669"/>
    <property type="project" value="TreeGrafter"/>
</dbReference>
<dbReference type="InterPro" id="IPR029057">
    <property type="entry name" value="PRTase-like"/>
</dbReference>
<comment type="catalytic activity">
    <reaction evidence="7">
        <text>D-ribose 5-phosphate + ATP = 5-phospho-alpha-D-ribose 1-diphosphate + AMP + H(+)</text>
        <dbReference type="Rhea" id="RHEA:15609"/>
        <dbReference type="ChEBI" id="CHEBI:15378"/>
        <dbReference type="ChEBI" id="CHEBI:30616"/>
        <dbReference type="ChEBI" id="CHEBI:58017"/>
        <dbReference type="ChEBI" id="CHEBI:78346"/>
        <dbReference type="ChEBI" id="CHEBI:456215"/>
        <dbReference type="EC" id="2.7.6.1"/>
    </reaction>
</comment>
<evidence type="ECO:0000256" key="3">
    <source>
        <dbReference type="ARBA" id="ARBA00022727"/>
    </source>
</evidence>
<dbReference type="BRENDA" id="2.7.6.1">
    <property type="organism ID" value="7282"/>
</dbReference>
<evidence type="ECO:0000256" key="6">
    <source>
        <dbReference type="ARBA" id="ARBA00022840"/>
    </source>
</evidence>
<evidence type="ECO:0000259" key="10">
    <source>
        <dbReference type="Pfam" id="PF13793"/>
    </source>
</evidence>
<dbReference type="GO" id="GO:0004749">
    <property type="term" value="F:ribose phosphate diphosphokinase activity"/>
    <property type="evidence" value="ECO:0007669"/>
    <property type="project" value="UniProtKB-EC"/>
</dbReference>
<dbReference type="SMR" id="A3MV85"/>
<dbReference type="KEGG" id="pcl:Pcal_1127"/>
<proteinExistence type="inferred from homology"/>
<dbReference type="GO" id="GO:0006164">
    <property type="term" value="P:purine nucleotide biosynthetic process"/>
    <property type="evidence" value="ECO:0007669"/>
    <property type="project" value="TreeGrafter"/>
</dbReference>